<dbReference type="InterPro" id="IPR026278">
    <property type="entry name" value="KhtT"/>
</dbReference>
<dbReference type="InterPro" id="IPR006037">
    <property type="entry name" value="RCK_C"/>
</dbReference>
<dbReference type="EMBL" id="JAPDIA010000007">
    <property type="protein sequence ID" value="MDG0811033.1"/>
    <property type="molecule type" value="Genomic_DNA"/>
</dbReference>
<dbReference type="InterPro" id="IPR050144">
    <property type="entry name" value="AAE_transporter"/>
</dbReference>
<dbReference type="Pfam" id="PF25991">
    <property type="entry name" value="KhtT_N"/>
    <property type="match status" value="1"/>
</dbReference>
<dbReference type="Gene3D" id="3.30.70.1450">
    <property type="entry name" value="Regulator of K+ conductance, C-terminal domain"/>
    <property type="match status" value="1"/>
</dbReference>
<dbReference type="InterPro" id="IPR058776">
    <property type="entry name" value="KhtT-like_N"/>
</dbReference>
<proteinExistence type="predicted"/>
<dbReference type="PROSITE" id="PS51202">
    <property type="entry name" value="RCK_C"/>
    <property type="match status" value="1"/>
</dbReference>
<evidence type="ECO:0000259" key="1">
    <source>
        <dbReference type="PROSITE" id="PS51202"/>
    </source>
</evidence>
<dbReference type="InterPro" id="IPR036721">
    <property type="entry name" value="RCK_C_sf"/>
</dbReference>
<name>A0A9X4QU42_9BACL</name>
<dbReference type="AlphaFoldDB" id="A0A9X4QU42"/>
<feature type="domain" description="RCK C-terminal" evidence="1">
    <location>
        <begin position="76"/>
        <end position="161"/>
    </location>
</feature>
<gene>
    <name evidence="2" type="ORF">OMP40_17920</name>
</gene>
<evidence type="ECO:0000313" key="3">
    <source>
        <dbReference type="Proteomes" id="UP001153404"/>
    </source>
</evidence>
<reference evidence="2" key="1">
    <citation type="submission" date="2022-10" db="EMBL/GenBank/DDBJ databases">
        <title>Comparative genomic analysis of Cohnella hashimotonis sp. nov., isolated from the International Space Station.</title>
        <authorList>
            <person name="Simpson A."/>
            <person name="Venkateswaran K."/>
        </authorList>
    </citation>
    <scope>NUCLEOTIDE SEQUENCE</scope>
    <source>
        <strain evidence="2">DSM 28161</strain>
    </source>
</reference>
<dbReference type="Pfam" id="PF02080">
    <property type="entry name" value="TrkA_C"/>
    <property type="match status" value="1"/>
</dbReference>
<organism evidence="2 3">
    <name type="scientific">Cohnella rhizosphaerae</name>
    <dbReference type="NCBI Taxonomy" id="1457232"/>
    <lineage>
        <taxon>Bacteria</taxon>
        <taxon>Bacillati</taxon>
        <taxon>Bacillota</taxon>
        <taxon>Bacilli</taxon>
        <taxon>Bacillales</taxon>
        <taxon>Paenibacillaceae</taxon>
        <taxon>Cohnella</taxon>
    </lineage>
</organism>
<comment type="caution">
    <text evidence="2">The sequence shown here is derived from an EMBL/GenBank/DDBJ whole genome shotgun (WGS) entry which is preliminary data.</text>
</comment>
<accession>A0A9X4QU42</accession>
<dbReference type="PANTHER" id="PTHR30445">
    <property type="entry name" value="K(+)_H(+) ANTIPORTER SUBUNIT KHTT"/>
    <property type="match status" value="1"/>
</dbReference>
<keyword evidence="3" id="KW-1185">Reference proteome</keyword>
<protein>
    <submittedName>
        <fullName evidence="2">Cation:proton antiporter regulatory subunit</fullName>
    </submittedName>
</protein>
<dbReference type="Proteomes" id="UP001153404">
    <property type="component" value="Unassembled WGS sequence"/>
</dbReference>
<evidence type="ECO:0000313" key="2">
    <source>
        <dbReference type="EMBL" id="MDG0811033.1"/>
    </source>
</evidence>
<dbReference type="RefSeq" id="WP_277533463.1">
    <property type="nucleotide sequence ID" value="NZ_JAPDIA010000007.1"/>
</dbReference>
<dbReference type="PIRSF" id="PIRSF005028">
    <property type="entry name" value="KhtT"/>
    <property type="match status" value="1"/>
</dbReference>
<sequence>MDIRETDLPGVGRKYRILTRSGDRLVVVIHDDGRRELYHFEYDDPEDSISMITLDDDEARSIAAIVGGMTYKPRTLESIEIALNDLVIEWFKLEARSPCVGVSIGDLGIRQRTGATILAIVEKDHAKHITPGPDFMLTADSMLIAAGERENLKALKSILTGGGGLIWTISCWKSAWPWH</sequence>
<dbReference type="GO" id="GO:0006813">
    <property type="term" value="P:potassium ion transport"/>
    <property type="evidence" value="ECO:0007669"/>
    <property type="project" value="InterPro"/>
</dbReference>
<dbReference type="GO" id="GO:0008324">
    <property type="term" value="F:monoatomic cation transmembrane transporter activity"/>
    <property type="evidence" value="ECO:0007669"/>
    <property type="project" value="InterPro"/>
</dbReference>
<dbReference type="SUPFAM" id="SSF116726">
    <property type="entry name" value="TrkA C-terminal domain-like"/>
    <property type="match status" value="1"/>
</dbReference>
<dbReference type="PANTHER" id="PTHR30445:SF8">
    <property type="entry name" value="K(+)_H(+) ANTIPORTER SUBUNIT KHTT"/>
    <property type="match status" value="1"/>
</dbReference>